<feature type="non-terminal residue" evidence="1">
    <location>
        <position position="219"/>
    </location>
</feature>
<dbReference type="EMBL" id="JANBVB010001941">
    <property type="protein sequence ID" value="KAJ2889091.1"/>
    <property type="molecule type" value="Genomic_DNA"/>
</dbReference>
<accession>A0ACC1LXF4</accession>
<name>A0ACC1LXF4_9FUNG</name>
<sequence length="219" mass="24964">MPFATHTGQQRPGALNDTRNFAQLSHFIYLFRAAFNVEVYSVEQLEDELSLTDQDDGRGQPLIRQILKRVLRTLTGNRSIDEDKLDVYIARAWQKYMAESGRELPAAFEELGLLGLGAGDRTRLVLEVCEMIMCRPDNLRAIGSVASTDPLEYRVEPIGTDNMRRKYWLLCGTRLYRETPKVIADLLLMVAENKTDKVEDDHELIDTESQAGEEEVVEQ</sequence>
<protein>
    <submittedName>
        <fullName evidence="1">Uncharacterized protein</fullName>
    </submittedName>
</protein>
<reference evidence="1" key="1">
    <citation type="submission" date="2022-07" db="EMBL/GenBank/DDBJ databases">
        <title>Phylogenomic reconstructions and comparative analyses of Kickxellomycotina fungi.</title>
        <authorList>
            <person name="Reynolds N.K."/>
            <person name="Stajich J.E."/>
            <person name="Barry K."/>
            <person name="Grigoriev I.V."/>
            <person name="Crous P."/>
            <person name="Smith M.E."/>
        </authorList>
    </citation>
    <scope>NUCLEOTIDE SEQUENCE</scope>
    <source>
        <strain evidence="1">CBS 190363</strain>
    </source>
</reference>
<dbReference type="Proteomes" id="UP001139981">
    <property type="component" value="Unassembled WGS sequence"/>
</dbReference>
<keyword evidence="2" id="KW-1185">Reference proteome</keyword>
<evidence type="ECO:0000313" key="2">
    <source>
        <dbReference type="Proteomes" id="UP001139981"/>
    </source>
</evidence>
<gene>
    <name evidence="1" type="ORF">IWW38_004836</name>
</gene>
<proteinExistence type="predicted"/>
<comment type="caution">
    <text evidence="1">The sequence shown here is derived from an EMBL/GenBank/DDBJ whole genome shotgun (WGS) entry which is preliminary data.</text>
</comment>
<evidence type="ECO:0000313" key="1">
    <source>
        <dbReference type="EMBL" id="KAJ2889091.1"/>
    </source>
</evidence>
<organism evidence="1 2">
    <name type="scientific">Coemansia aciculifera</name>
    <dbReference type="NCBI Taxonomy" id="417176"/>
    <lineage>
        <taxon>Eukaryota</taxon>
        <taxon>Fungi</taxon>
        <taxon>Fungi incertae sedis</taxon>
        <taxon>Zoopagomycota</taxon>
        <taxon>Kickxellomycotina</taxon>
        <taxon>Kickxellomycetes</taxon>
        <taxon>Kickxellales</taxon>
        <taxon>Kickxellaceae</taxon>
        <taxon>Coemansia</taxon>
    </lineage>
</organism>